<dbReference type="PANTHER" id="PTHR42913:SF3">
    <property type="entry name" value="64 KDA MITOCHONDRIAL NADH DEHYDROGENASE (EUROFUNG)"/>
    <property type="match status" value="1"/>
</dbReference>
<dbReference type="PRINTS" id="PR00469">
    <property type="entry name" value="PNDRDTASEII"/>
</dbReference>
<evidence type="ECO:0000256" key="1">
    <source>
        <dbReference type="ARBA" id="ARBA00001974"/>
    </source>
</evidence>
<dbReference type="PRINTS" id="PR00368">
    <property type="entry name" value="FADPNR"/>
</dbReference>
<dbReference type="EMBL" id="RSEB01000004">
    <property type="protein sequence ID" value="RRR98489.1"/>
    <property type="molecule type" value="Genomic_DNA"/>
</dbReference>
<evidence type="ECO:0000256" key="2">
    <source>
        <dbReference type="ARBA" id="ARBA00005272"/>
    </source>
</evidence>
<keyword evidence="5" id="KW-0560">Oxidoreductase</keyword>
<dbReference type="RefSeq" id="WP_125248796.1">
    <property type="nucleotide sequence ID" value="NZ_RSEB01000004.1"/>
</dbReference>
<dbReference type="Gene3D" id="3.50.50.100">
    <property type="match status" value="1"/>
</dbReference>
<proteinExistence type="inferred from homology"/>
<protein>
    <submittedName>
        <fullName evidence="7">Oxidoreductase</fullName>
    </submittedName>
</protein>
<gene>
    <name evidence="7" type="ORF">EIW28_16550</name>
</gene>
<dbReference type="OrthoDB" id="9784880at2"/>
<dbReference type="GO" id="GO:0003955">
    <property type="term" value="F:NAD(P)H dehydrogenase (quinone) activity"/>
    <property type="evidence" value="ECO:0007669"/>
    <property type="project" value="TreeGrafter"/>
</dbReference>
<dbReference type="GO" id="GO:0019646">
    <property type="term" value="P:aerobic electron transport chain"/>
    <property type="evidence" value="ECO:0007669"/>
    <property type="project" value="TreeGrafter"/>
</dbReference>
<accession>A0A426UWC1</accession>
<dbReference type="InterPro" id="IPR051169">
    <property type="entry name" value="NADH-Q_oxidoreductase"/>
</dbReference>
<dbReference type="SUPFAM" id="SSF51905">
    <property type="entry name" value="FAD/NAD(P)-binding domain"/>
    <property type="match status" value="1"/>
</dbReference>
<dbReference type="PANTHER" id="PTHR42913">
    <property type="entry name" value="APOPTOSIS-INDUCING FACTOR 1"/>
    <property type="match status" value="1"/>
</dbReference>
<organism evidence="7 8">
    <name type="scientific">Glycomyces terrestris</name>
    <dbReference type="NCBI Taxonomy" id="2493553"/>
    <lineage>
        <taxon>Bacteria</taxon>
        <taxon>Bacillati</taxon>
        <taxon>Actinomycetota</taxon>
        <taxon>Actinomycetes</taxon>
        <taxon>Glycomycetales</taxon>
        <taxon>Glycomycetaceae</taxon>
        <taxon>Glycomyces</taxon>
    </lineage>
</organism>
<comment type="caution">
    <text evidence="7">The sequence shown here is derived from an EMBL/GenBank/DDBJ whole genome shotgun (WGS) entry which is preliminary data.</text>
</comment>
<sequence length="384" mass="40361">MGHRVLMLGAGYAGLTAARRLAALLRRTDTEITLINDRPDFVERLRLHQVAAGQDLPSHDLADLLSGTSVRLRVARVSAVDAEARTVVADGTAFAYDTLVYALGSAAAPMPGAGDVWNAASPAAAMRLRDRLARAGAGERVLVAGGGLTGIELATEIAESRPDLPVTLATGGELGDWLAPAAQRHLRRRLHHLGIRTREGVRIERFTPDGAVTGDGTLLAADLPIAATGFRANPIAAAAGLDAAPSGQVAVDAAMRSLSHPDVYVIGDAAWANGPGGRPLRMSCSSGMPTAWIAAGDLAARLTDRRPSRLRVRYFHQAISLGRSDAVVQFVTADDRPKRAVLTGPAAVRYKEALCRTGVWAVAHDLPARPKPAKRPTTSGLPAR</sequence>
<dbReference type="InterPro" id="IPR023753">
    <property type="entry name" value="FAD/NAD-binding_dom"/>
</dbReference>
<comment type="cofactor">
    <cofactor evidence="1">
        <name>FAD</name>
        <dbReference type="ChEBI" id="CHEBI:57692"/>
    </cofactor>
</comment>
<keyword evidence="4" id="KW-0274">FAD</keyword>
<evidence type="ECO:0000313" key="7">
    <source>
        <dbReference type="EMBL" id="RRR98489.1"/>
    </source>
</evidence>
<reference evidence="7 8" key="1">
    <citation type="submission" date="2018-12" db="EMBL/GenBank/DDBJ databases">
        <title>Glycomyces sp. YIM 121974 draft genome.</title>
        <authorList>
            <person name="Li Q."/>
        </authorList>
    </citation>
    <scope>NUCLEOTIDE SEQUENCE [LARGE SCALE GENOMIC DNA]</scope>
    <source>
        <strain evidence="7 8">YIM 121974</strain>
    </source>
</reference>
<dbReference type="Proteomes" id="UP000277256">
    <property type="component" value="Unassembled WGS sequence"/>
</dbReference>
<dbReference type="AlphaFoldDB" id="A0A426UWC1"/>
<evidence type="ECO:0000256" key="5">
    <source>
        <dbReference type="ARBA" id="ARBA00023002"/>
    </source>
</evidence>
<evidence type="ECO:0000256" key="3">
    <source>
        <dbReference type="ARBA" id="ARBA00022630"/>
    </source>
</evidence>
<comment type="similarity">
    <text evidence="2">Belongs to the NADH dehydrogenase family.</text>
</comment>
<feature type="domain" description="FAD/NAD(P)-binding" evidence="6">
    <location>
        <begin position="4"/>
        <end position="276"/>
    </location>
</feature>
<evidence type="ECO:0000259" key="6">
    <source>
        <dbReference type="Pfam" id="PF07992"/>
    </source>
</evidence>
<keyword evidence="8" id="KW-1185">Reference proteome</keyword>
<dbReference type="Pfam" id="PF07992">
    <property type="entry name" value="Pyr_redox_2"/>
    <property type="match status" value="1"/>
</dbReference>
<evidence type="ECO:0000256" key="4">
    <source>
        <dbReference type="ARBA" id="ARBA00022827"/>
    </source>
</evidence>
<keyword evidence="3" id="KW-0285">Flavoprotein</keyword>
<dbReference type="InterPro" id="IPR036188">
    <property type="entry name" value="FAD/NAD-bd_sf"/>
</dbReference>
<evidence type="ECO:0000313" key="8">
    <source>
        <dbReference type="Proteomes" id="UP000277256"/>
    </source>
</evidence>
<name>A0A426UWC1_9ACTN</name>